<organism evidence="6 11">
    <name type="scientific">Rotaria sordida</name>
    <dbReference type="NCBI Taxonomy" id="392033"/>
    <lineage>
        <taxon>Eukaryota</taxon>
        <taxon>Metazoa</taxon>
        <taxon>Spiralia</taxon>
        <taxon>Gnathifera</taxon>
        <taxon>Rotifera</taxon>
        <taxon>Eurotatoria</taxon>
        <taxon>Bdelloidea</taxon>
        <taxon>Philodinida</taxon>
        <taxon>Philodinidae</taxon>
        <taxon>Rotaria</taxon>
    </lineage>
</organism>
<proteinExistence type="inferred from homology"/>
<dbReference type="EMBL" id="CAJOAX010001096">
    <property type="protein sequence ID" value="CAF3685246.1"/>
    <property type="molecule type" value="Genomic_DNA"/>
</dbReference>
<dbReference type="EMBL" id="CAJNOL010000188">
    <property type="protein sequence ID" value="CAF0919304.1"/>
    <property type="molecule type" value="Genomic_DNA"/>
</dbReference>
<reference evidence="6" key="1">
    <citation type="submission" date="2021-02" db="EMBL/GenBank/DDBJ databases">
        <authorList>
            <person name="Nowell W R."/>
        </authorList>
    </citation>
    <scope>NUCLEOTIDE SEQUENCE</scope>
</reference>
<evidence type="ECO:0000313" key="7">
    <source>
        <dbReference type="EMBL" id="CAF0919304.1"/>
    </source>
</evidence>
<feature type="region of interest" description="Disordered" evidence="3">
    <location>
        <begin position="56"/>
        <end position="75"/>
    </location>
</feature>
<dbReference type="Proteomes" id="UP000663870">
    <property type="component" value="Unassembled WGS sequence"/>
</dbReference>
<dbReference type="PANTHER" id="PTHR28584:SF1">
    <property type="entry name" value="PROTEIN FAM228B"/>
    <property type="match status" value="1"/>
</dbReference>
<dbReference type="InterPro" id="IPR040046">
    <property type="entry name" value="FAM228"/>
</dbReference>
<feature type="coiled-coil region" evidence="2">
    <location>
        <begin position="101"/>
        <end position="146"/>
    </location>
</feature>
<feature type="compositionally biased region" description="Low complexity" evidence="3">
    <location>
        <begin position="58"/>
        <end position="71"/>
    </location>
</feature>
<dbReference type="Proteomes" id="UP000663854">
    <property type="component" value="Unassembled WGS sequence"/>
</dbReference>
<dbReference type="Proteomes" id="UP000663874">
    <property type="component" value="Unassembled WGS sequence"/>
</dbReference>
<dbReference type="EMBL" id="CAJNOO010000212">
    <property type="protein sequence ID" value="CAF0859639.1"/>
    <property type="molecule type" value="Genomic_DNA"/>
</dbReference>
<sequence>MPSLCQPRRGGSIEVVSEKAVSEILTDLTQRPDSTVYVEPEEKFINDYIQQNSKRIQSASSSVRTDSSSFSNDGDIIEKQEPINKQRRLSRHASAHRLFEVNEWEEQQKRLKQKLQTGESNINCSYNDIKATTQELMKDYEQLINKFDFETLRRREFIYRNYRCNVREPFLVAKSQQSQRLDKTRIDRNRFKAQQYNQYLQFINKHRFITQDDYDKHEYDAMAQYNDKTKEIHTRVLSDPTLLPYHKWINERRTLSSIGCRSQTEKIADPRRVVSEQGFRYYHRTATPLSNGRSSQSALSWQMHDQTHIDSPVRRLASAKCYHIEQQSQNPTNFDPVDRSLSYLRYRPVSSSVITA</sequence>
<dbReference type="EMBL" id="CAJNOH010000091">
    <property type="protein sequence ID" value="CAF0859822.1"/>
    <property type="molecule type" value="Genomic_DNA"/>
</dbReference>
<evidence type="ECO:0000313" key="8">
    <source>
        <dbReference type="EMBL" id="CAF3642336.1"/>
    </source>
</evidence>
<evidence type="ECO:0000313" key="6">
    <source>
        <dbReference type="EMBL" id="CAF0901805.1"/>
    </source>
</evidence>
<evidence type="ECO:0000256" key="1">
    <source>
        <dbReference type="ARBA" id="ARBA00007753"/>
    </source>
</evidence>
<evidence type="ECO:0000313" key="5">
    <source>
        <dbReference type="EMBL" id="CAF0859822.1"/>
    </source>
</evidence>
<dbReference type="OrthoDB" id="10007234at2759"/>
<dbReference type="Proteomes" id="UP000663889">
    <property type="component" value="Unassembled WGS sequence"/>
</dbReference>
<dbReference type="EMBL" id="CAJNOU010000175">
    <property type="protein sequence ID" value="CAF0901805.1"/>
    <property type="molecule type" value="Genomic_DNA"/>
</dbReference>
<dbReference type="PANTHER" id="PTHR28584">
    <property type="entry name" value="FAMILY WITH SEQUENCE SIMILARITY 228 MEMBER A"/>
    <property type="match status" value="1"/>
</dbReference>
<evidence type="ECO:0000256" key="3">
    <source>
        <dbReference type="SAM" id="MobiDB-lite"/>
    </source>
</evidence>
<keyword evidence="10" id="KW-1185">Reference proteome</keyword>
<protein>
    <submittedName>
        <fullName evidence="6">Uncharacterized protein</fullName>
    </submittedName>
</protein>
<evidence type="ECO:0000313" key="10">
    <source>
        <dbReference type="Proteomes" id="UP000663870"/>
    </source>
</evidence>
<gene>
    <name evidence="8" type="ORF">FNK824_LOCUS5515</name>
    <name evidence="7" type="ORF">JXQ802_LOCUS10047</name>
    <name evidence="9" type="ORF">OTI717_LOCUS11499</name>
    <name evidence="5" type="ORF">PYM288_LOCUS7500</name>
    <name evidence="4" type="ORF">RFH988_LOCUS6899</name>
    <name evidence="6" type="ORF">SEV965_LOCUS5674</name>
</gene>
<name>A0A813ZRZ8_9BILA</name>
<comment type="similarity">
    <text evidence="1">Belongs to the FAM228 family.</text>
</comment>
<comment type="caution">
    <text evidence="6">The sequence shown here is derived from an EMBL/GenBank/DDBJ whole genome shotgun (WGS) entry which is preliminary data.</text>
</comment>
<dbReference type="Proteomes" id="UP000663882">
    <property type="component" value="Unassembled WGS sequence"/>
</dbReference>
<evidence type="ECO:0000313" key="11">
    <source>
        <dbReference type="Proteomes" id="UP000663889"/>
    </source>
</evidence>
<evidence type="ECO:0000313" key="9">
    <source>
        <dbReference type="EMBL" id="CAF3685246.1"/>
    </source>
</evidence>
<dbReference type="EMBL" id="CAJOBE010000443">
    <property type="protein sequence ID" value="CAF3642336.1"/>
    <property type="molecule type" value="Genomic_DNA"/>
</dbReference>
<dbReference type="AlphaFoldDB" id="A0A813ZRZ8"/>
<evidence type="ECO:0000313" key="4">
    <source>
        <dbReference type="EMBL" id="CAF0859639.1"/>
    </source>
</evidence>
<evidence type="ECO:0000256" key="2">
    <source>
        <dbReference type="SAM" id="Coils"/>
    </source>
</evidence>
<keyword evidence="2" id="KW-0175">Coiled coil</keyword>
<dbReference type="Proteomes" id="UP000663823">
    <property type="component" value="Unassembled WGS sequence"/>
</dbReference>
<accession>A0A813ZRZ8</accession>